<reference evidence="2" key="1">
    <citation type="journal article" date="2015" name="Nat. Genet.">
        <title>The genome and transcriptome of the zoonotic hookworm Ancylostoma ceylanicum identify infection-specific gene families.</title>
        <authorList>
            <person name="Schwarz E.M."/>
            <person name="Hu Y."/>
            <person name="Antoshechkin I."/>
            <person name="Miller M.M."/>
            <person name="Sternberg P.W."/>
            <person name="Aroian R.V."/>
        </authorList>
    </citation>
    <scope>NUCLEOTIDE SEQUENCE</scope>
    <source>
        <strain evidence="2">HY135</strain>
    </source>
</reference>
<sequence length="92" mass="10305">MCSCSEIEFSAYNELQTVVNKGRDSGASTLVLCFTKAAALLGRDTEENQHVLISRCLEGYSRQPECPRRVAASCLRPFGVHCTYLHTYCLFH</sequence>
<gene>
    <name evidence="1" type="primary">Acey_s0108.g55</name>
    <name evidence="1" type="ORF">Y032_0108g55</name>
</gene>
<dbReference type="Proteomes" id="UP000024635">
    <property type="component" value="Unassembled WGS sequence"/>
</dbReference>
<dbReference type="EMBL" id="JARK01001444">
    <property type="protein sequence ID" value="EYC01353.1"/>
    <property type="molecule type" value="Genomic_DNA"/>
</dbReference>
<comment type="caution">
    <text evidence="1">The sequence shown here is derived from an EMBL/GenBank/DDBJ whole genome shotgun (WGS) entry which is preliminary data.</text>
</comment>
<keyword evidence="2" id="KW-1185">Reference proteome</keyword>
<organism evidence="1 2">
    <name type="scientific">Ancylostoma ceylanicum</name>
    <dbReference type="NCBI Taxonomy" id="53326"/>
    <lineage>
        <taxon>Eukaryota</taxon>
        <taxon>Metazoa</taxon>
        <taxon>Ecdysozoa</taxon>
        <taxon>Nematoda</taxon>
        <taxon>Chromadorea</taxon>
        <taxon>Rhabditida</taxon>
        <taxon>Rhabditina</taxon>
        <taxon>Rhabditomorpha</taxon>
        <taxon>Strongyloidea</taxon>
        <taxon>Ancylostomatidae</taxon>
        <taxon>Ancylostomatinae</taxon>
        <taxon>Ancylostoma</taxon>
    </lineage>
</organism>
<dbReference type="AlphaFoldDB" id="A0A016TFF7"/>
<evidence type="ECO:0000313" key="1">
    <source>
        <dbReference type="EMBL" id="EYC01353.1"/>
    </source>
</evidence>
<evidence type="ECO:0000313" key="2">
    <source>
        <dbReference type="Proteomes" id="UP000024635"/>
    </source>
</evidence>
<proteinExistence type="predicted"/>
<name>A0A016TFF7_9BILA</name>
<accession>A0A016TFF7</accession>
<protein>
    <submittedName>
        <fullName evidence="1">Uncharacterized protein</fullName>
    </submittedName>
</protein>